<name>A0A9W8DTA9_9FUNG</name>
<reference evidence="2" key="1">
    <citation type="submission" date="2022-07" db="EMBL/GenBank/DDBJ databases">
        <title>Phylogenomic reconstructions and comparative analyses of Kickxellomycotina fungi.</title>
        <authorList>
            <person name="Reynolds N.K."/>
            <person name="Stajich J.E."/>
            <person name="Barry K."/>
            <person name="Grigoriev I.V."/>
            <person name="Crous P."/>
            <person name="Smith M.E."/>
        </authorList>
    </citation>
    <scope>NUCLEOTIDE SEQUENCE</scope>
    <source>
        <strain evidence="2">NBRC 100468</strain>
    </source>
</reference>
<proteinExistence type="predicted"/>
<protein>
    <submittedName>
        <fullName evidence="2">Uncharacterized protein</fullName>
    </submittedName>
</protein>
<keyword evidence="3" id="KW-1185">Reference proteome</keyword>
<evidence type="ECO:0000313" key="3">
    <source>
        <dbReference type="Proteomes" id="UP001150538"/>
    </source>
</evidence>
<dbReference type="OrthoDB" id="5598395at2759"/>
<feature type="compositionally biased region" description="Polar residues" evidence="1">
    <location>
        <begin position="45"/>
        <end position="61"/>
    </location>
</feature>
<feature type="region of interest" description="Disordered" evidence="1">
    <location>
        <begin position="106"/>
        <end position="137"/>
    </location>
</feature>
<organism evidence="2 3">
    <name type="scientific">Mycoemilia scoparia</name>
    <dbReference type="NCBI Taxonomy" id="417184"/>
    <lineage>
        <taxon>Eukaryota</taxon>
        <taxon>Fungi</taxon>
        <taxon>Fungi incertae sedis</taxon>
        <taxon>Zoopagomycota</taxon>
        <taxon>Kickxellomycotina</taxon>
        <taxon>Kickxellomycetes</taxon>
        <taxon>Kickxellales</taxon>
        <taxon>Kickxellaceae</taxon>
        <taxon>Mycoemilia</taxon>
    </lineage>
</organism>
<gene>
    <name evidence="2" type="ORF">H4219_000389</name>
</gene>
<dbReference type="AlphaFoldDB" id="A0A9W8DTA9"/>
<dbReference type="Proteomes" id="UP001150538">
    <property type="component" value="Unassembled WGS sequence"/>
</dbReference>
<feature type="compositionally biased region" description="Basic and acidic residues" evidence="1">
    <location>
        <begin position="167"/>
        <end position="183"/>
    </location>
</feature>
<dbReference type="EMBL" id="JANBPU010000002">
    <property type="protein sequence ID" value="KAJ1922042.1"/>
    <property type="molecule type" value="Genomic_DNA"/>
</dbReference>
<comment type="caution">
    <text evidence="2">The sequence shown here is derived from an EMBL/GenBank/DDBJ whole genome shotgun (WGS) entry which is preliminary data.</text>
</comment>
<accession>A0A9W8DTA9</accession>
<evidence type="ECO:0000313" key="2">
    <source>
        <dbReference type="EMBL" id="KAJ1922042.1"/>
    </source>
</evidence>
<sequence length="239" mass="27345">MSLSADISSRQADSNYEIEAKVLKKSTDTKISALHNKKSRHGRSVLQQKNTNILSQQTLSSVKDKAHKDSSIKKLLEGTENTTFEDVRFISPDRKLDQLLERVEVETTHHSKQSSAHGDRNSTETQTGKNEAATPGAMLKKNAELENIIKDKDAQIQSLKSQLLDEESSKKDLKRKLEDKEQELREVKSKVEEMLETHVPRDDMDDIIAENQKLTRELRENEELLSECQKMLEEFVEKT</sequence>
<feature type="region of interest" description="Disordered" evidence="1">
    <location>
        <begin position="162"/>
        <end position="183"/>
    </location>
</feature>
<feature type="region of interest" description="Disordered" evidence="1">
    <location>
        <begin position="34"/>
        <end position="68"/>
    </location>
</feature>
<evidence type="ECO:0000256" key="1">
    <source>
        <dbReference type="SAM" id="MobiDB-lite"/>
    </source>
</evidence>